<organism evidence="9 10">
    <name type="scientific">Enterococcus alishanensis</name>
    <dbReference type="NCBI Taxonomy" id="1303817"/>
    <lineage>
        <taxon>Bacteria</taxon>
        <taxon>Bacillati</taxon>
        <taxon>Bacillota</taxon>
        <taxon>Bacilli</taxon>
        <taxon>Lactobacillales</taxon>
        <taxon>Enterococcaceae</taxon>
        <taxon>Enterococcus</taxon>
    </lineage>
</organism>
<dbReference type="InterPro" id="IPR041495">
    <property type="entry name" value="Mub_B2"/>
</dbReference>
<evidence type="ECO:0000256" key="6">
    <source>
        <dbReference type="SAM" id="Phobius"/>
    </source>
</evidence>
<dbReference type="Pfam" id="PF09479">
    <property type="entry name" value="Flg_new"/>
    <property type="match status" value="2"/>
</dbReference>
<dbReference type="Pfam" id="PF00746">
    <property type="entry name" value="Gram_pos_anchor"/>
    <property type="match status" value="1"/>
</dbReference>
<feature type="chain" id="PRO_5045482429" evidence="7">
    <location>
        <begin position="31"/>
        <end position="858"/>
    </location>
</feature>
<keyword evidence="3 7" id="KW-0732">Signal</keyword>
<dbReference type="InterPro" id="IPR019931">
    <property type="entry name" value="LPXTG_anchor"/>
</dbReference>
<dbReference type="InterPro" id="IPR005046">
    <property type="entry name" value="DUF285"/>
</dbReference>
<keyword evidence="2" id="KW-0964">Secreted</keyword>
<comment type="caution">
    <text evidence="9">The sequence shown here is derived from an EMBL/GenBank/DDBJ whole genome shotgun (WGS) entry which is preliminary data.</text>
</comment>
<dbReference type="InterPro" id="IPR013378">
    <property type="entry name" value="InlB-like_B-rpt"/>
</dbReference>
<proteinExistence type="predicted"/>
<evidence type="ECO:0000256" key="1">
    <source>
        <dbReference type="ARBA" id="ARBA00022512"/>
    </source>
</evidence>
<dbReference type="InterPro" id="IPR011889">
    <property type="entry name" value="Liste_lipo_26"/>
</dbReference>
<dbReference type="NCBIfam" id="TIGR01167">
    <property type="entry name" value="LPXTG_anchor"/>
    <property type="match status" value="1"/>
</dbReference>
<keyword evidence="6" id="KW-0812">Transmembrane</keyword>
<feature type="signal peptide" evidence="7">
    <location>
        <begin position="1"/>
        <end position="30"/>
    </location>
</feature>
<evidence type="ECO:0000256" key="7">
    <source>
        <dbReference type="SAM" id="SignalP"/>
    </source>
</evidence>
<evidence type="ECO:0000259" key="8">
    <source>
        <dbReference type="PROSITE" id="PS50847"/>
    </source>
</evidence>
<reference evidence="9 10" key="1">
    <citation type="submission" date="2021-06" db="EMBL/GenBank/DDBJ databases">
        <title>Enterococcus alishanensis sp. nov., a novel lactic acid bacterium isolated from fresh coffee beans.</title>
        <authorList>
            <person name="Chen Y.-S."/>
        </authorList>
    </citation>
    <scope>NUCLEOTIDE SEQUENCE [LARGE SCALE GENOMIC DNA]</scope>
    <source>
        <strain evidence="9 10">ALS3</strain>
    </source>
</reference>
<keyword evidence="6" id="KW-1133">Transmembrane helix</keyword>
<accession>A0ABS6THP7</accession>
<sequence>MKKYFCTLAFFLAFLSVGLFTSFSSKSVKAVSAYSEELIYSGSLGTVDWNLSSDGTLYLGPGTLPTLTKSPWKDYAPLIKKITIKGEITSGSYLNNLFDGLSNLSEIENLNYIDTSKTTRMMYVFRNCYSLKSVDLSKWDTSNVVTFTSMFNGCRSLTSLDLSSFNTKSATSYVSMFSGCSSLTYLNIRNFSAYGTTTAVSKYNMFDSSNKVLNTIVLGEISPFVKESGLPEHTATDNYDASWTGLNELKTYSSTRELLSSYDGTIPDTYVWTPKYSVIFHSNNGSGVYSQQYLTYGVETNLSANTFTNNGATFIGWNTQPDGSGESYEDKQEVSSLSTDFGGTVTLYAQWTANNYIVKYDANTGTGTMDDQTFTYDVGQNLITNTFTKTGYTFTGWNTAADGSVTTYTDGQSVTNLTTASGGTVTLYAQWKANTERATVTYIDDTTNTTLSTKVLTGDYGTTDSFRTATTIDRYVASGYELVSDNYPTNGVTYTEETQAFEVHLKHVSEGTTERKIITETIHYVYSDGSEASKDYKTNITFIRTKTTDTVTGDITYGEWTSVEWNTTFTAVISPDIIGYTSDKAQIDEITGVTEETADIEETVTYSINKEEATVTYIDDKTGKKIETNTVSELTSNPMLLTGDYQSVSSYRTTETIQALVAKGYILVSDSYPSEGVAFSENDQSYEVHLKHCITSKEEIKKVTEVIHYVYSNGNKAADDYTNELFFVREVDTDSVTGEVTNKDWTPQSSTFVAVNSPSISGYTADKSVVAAVENITGDSSDVVETVTYTKKLGGNDSDSSKAMKSPTKSTKKFENDGQSYLPQAGEKISNYLLLVGLILLASSLYTIFYKYKKRNSL</sequence>
<feature type="compositionally biased region" description="Polar residues" evidence="5">
    <location>
        <begin position="797"/>
        <end position="809"/>
    </location>
</feature>
<dbReference type="Pfam" id="PF03382">
    <property type="entry name" value="DUF285"/>
    <property type="match status" value="1"/>
</dbReference>
<dbReference type="Pfam" id="PF17965">
    <property type="entry name" value="MucBP_2"/>
    <property type="match status" value="2"/>
</dbReference>
<dbReference type="EMBL" id="JAHUZB010000011">
    <property type="protein sequence ID" value="MBV7392412.1"/>
    <property type="molecule type" value="Genomic_DNA"/>
</dbReference>
<dbReference type="PROSITE" id="PS50847">
    <property type="entry name" value="GRAM_POS_ANCHORING"/>
    <property type="match status" value="1"/>
</dbReference>
<keyword evidence="6" id="KW-0472">Membrane</keyword>
<keyword evidence="4" id="KW-0572">Peptidoglycan-anchor</keyword>
<evidence type="ECO:0000256" key="4">
    <source>
        <dbReference type="ARBA" id="ARBA00023088"/>
    </source>
</evidence>
<feature type="region of interest" description="Disordered" evidence="5">
    <location>
        <begin position="796"/>
        <end position="817"/>
    </location>
</feature>
<evidence type="ECO:0000256" key="2">
    <source>
        <dbReference type="ARBA" id="ARBA00022525"/>
    </source>
</evidence>
<evidence type="ECO:0000313" key="9">
    <source>
        <dbReference type="EMBL" id="MBV7392412.1"/>
    </source>
</evidence>
<dbReference type="RefSeq" id="WP_218327622.1">
    <property type="nucleotide sequence ID" value="NZ_JAHUZB010000011.1"/>
</dbReference>
<name>A0ABS6THP7_9ENTE</name>
<keyword evidence="1" id="KW-0134">Cell wall</keyword>
<dbReference type="Pfam" id="PF17966">
    <property type="entry name" value="Muc_B2"/>
    <property type="match status" value="2"/>
</dbReference>
<evidence type="ECO:0000313" key="10">
    <source>
        <dbReference type="Proteomes" id="UP000774130"/>
    </source>
</evidence>
<keyword evidence="10" id="KW-1185">Reference proteome</keyword>
<evidence type="ECO:0000256" key="5">
    <source>
        <dbReference type="SAM" id="MobiDB-lite"/>
    </source>
</evidence>
<dbReference type="NCBIfam" id="TIGR02167">
    <property type="entry name" value="Liste_lipo_26"/>
    <property type="match status" value="2"/>
</dbReference>
<feature type="domain" description="Gram-positive cocci surface proteins LPxTG" evidence="8">
    <location>
        <begin position="822"/>
        <end position="858"/>
    </location>
</feature>
<feature type="transmembrane region" description="Helical" evidence="6">
    <location>
        <begin position="829"/>
        <end position="849"/>
    </location>
</feature>
<evidence type="ECO:0000256" key="3">
    <source>
        <dbReference type="ARBA" id="ARBA00022729"/>
    </source>
</evidence>
<dbReference type="Proteomes" id="UP000774130">
    <property type="component" value="Unassembled WGS sequence"/>
</dbReference>
<protein>
    <submittedName>
        <fullName evidence="9">InlB B-repeat-containing protein</fullName>
    </submittedName>
</protein>
<dbReference type="InterPro" id="IPR041558">
    <property type="entry name" value="MucBP_2"/>
</dbReference>
<gene>
    <name evidence="9" type="ORF">KUA55_17275</name>
</gene>
<dbReference type="NCBIfam" id="TIGR02543">
    <property type="entry name" value="List_Bact_rpt"/>
    <property type="match status" value="1"/>
</dbReference>